<feature type="domain" description="SWIM-type" evidence="2">
    <location>
        <begin position="51"/>
        <end position="88"/>
    </location>
</feature>
<accession>A0A1H3T5D8</accession>
<dbReference type="EMBL" id="FNON01000018">
    <property type="protein sequence ID" value="SDZ45563.1"/>
    <property type="molecule type" value="Genomic_DNA"/>
</dbReference>
<dbReference type="Pfam" id="PF04434">
    <property type="entry name" value="SWIM"/>
    <property type="match status" value="1"/>
</dbReference>
<organism evidence="3 4">
    <name type="scientific">Amycolatopsis xylanica</name>
    <dbReference type="NCBI Taxonomy" id="589385"/>
    <lineage>
        <taxon>Bacteria</taxon>
        <taxon>Bacillati</taxon>
        <taxon>Actinomycetota</taxon>
        <taxon>Actinomycetes</taxon>
        <taxon>Pseudonocardiales</taxon>
        <taxon>Pseudonocardiaceae</taxon>
        <taxon>Amycolatopsis</taxon>
    </lineage>
</organism>
<name>A0A1H3T5D8_9PSEU</name>
<keyword evidence="1" id="KW-0479">Metal-binding</keyword>
<dbReference type="GO" id="GO:0008270">
    <property type="term" value="F:zinc ion binding"/>
    <property type="evidence" value="ECO:0007669"/>
    <property type="project" value="UniProtKB-KW"/>
</dbReference>
<gene>
    <name evidence="3" type="ORF">SAMN05421504_11818</name>
</gene>
<evidence type="ECO:0000313" key="4">
    <source>
        <dbReference type="Proteomes" id="UP000199515"/>
    </source>
</evidence>
<reference evidence="3 4" key="1">
    <citation type="submission" date="2016-10" db="EMBL/GenBank/DDBJ databases">
        <authorList>
            <person name="de Groot N.N."/>
        </authorList>
    </citation>
    <scope>NUCLEOTIDE SEQUENCE [LARGE SCALE GENOMIC DNA]</scope>
    <source>
        <strain evidence="3 4">CPCC 202699</strain>
    </source>
</reference>
<dbReference type="AlphaFoldDB" id="A0A1H3T5D8"/>
<dbReference type="InterPro" id="IPR007527">
    <property type="entry name" value="Znf_SWIM"/>
</dbReference>
<dbReference type="Proteomes" id="UP000199515">
    <property type="component" value="Unassembled WGS sequence"/>
</dbReference>
<evidence type="ECO:0000259" key="2">
    <source>
        <dbReference type="PROSITE" id="PS50966"/>
    </source>
</evidence>
<dbReference type="PROSITE" id="PS50966">
    <property type="entry name" value="ZF_SWIM"/>
    <property type="match status" value="1"/>
</dbReference>
<sequence length="505" mass="56331">MGRVTWFSDKDLRELAGSASYSRGAGYVHAVEGVDPLVDGVKAVVQGTDRYTVWLKDVRGELVGECTCPHAARGLFCKHCVAVGLAVLRKPPRPKPDLRGYLERLEKTRLVELLLTQAGEDEALFRRLALGVVGRDVEAMGGQIEDLLSSYTDDYARKASDVLDALEEIGDDERVALVARRVVDLLAEASEVVEDPYGLVDEQIQRAVGLCAELCAAHPVDAEELAGWLLRLDLVVDFNLLDFAEGLGDAGVAELRRLVEEEWRGGGERQRRLLQLREGLAMLANDDDELVDAVRDGVDGPQDYVRVARALRSAGRDAEAVEWASKGFSQVAAYQRQELVRFLVEAGEADRALELQRRELERQSWWENYVAFKDLAGRLGRWGDHRQWALGRLPGGDLLVRALLDENEHERAWAAFGEFGCEETTLLLLADVQVVTRPAEVVPIYRALVEDTIGRGGWDKYKAVVGLLVKLRRADPDFDGYVAKLRLRHKRKSSLLRALDKAKMR</sequence>
<dbReference type="STRING" id="589385.SAMN05421504_11818"/>
<keyword evidence="1" id="KW-0863">Zinc-finger</keyword>
<proteinExistence type="predicted"/>
<keyword evidence="1" id="KW-0862">Zinc</keyword>
<keyword evidence="4" id="KW-1185">Reference proteome</keyword>
<evidence type="ECO:0000256" key="1">
    <source>
        <dbReference type="PROSITE-ProRule" id="PRU00325"/>
    </source>
</evidence>
<evidence type="ECO:0000313" key="3">
    <source>
        <dbReference type="EMBL" id="SDZ45563.1"/>
    </source>
</evidence>
<protein>
    <submittedName>
        <fullName evidence="3">Uncharacterized conserved protein, contains Zn finger domain</fullName>
    </submittedName>
</protein>